<dbReference type="Proteomes" id="UP000018851">
    <property type="component" value="Chromosome"/>
</dbReference>
<dbReference type="AlphaFoldDB" id="W0A9C4"/>
<keyword evidence="2" id="KW-1185">Reference proteome</keyword>
<gene>
    <name evidence="1" type="ORF">NX02_14045</name>
</gene>
<evidence type="ECO:0008006" key="3">
    <source>
        <dbReference type="Google" id="ProtNLM"/>
    </source>
</evidence>
<dbReference type="HOGENOM" id="CLU_1076427_0_0_5"/>
<organism evidence="1 2">
    <name type="scientific">Sphingomonas sanxanigenens DSM 19645 = NX02</name>
    <dbReference type="NCBI Taxonomy" id="1123269"/>
    <lineage>
        <taxon>Bacteria</taxon>
        <taxon>Pseudomonadati</taxon>
        <taxon>Pseudomonadota</taxon>
        <taxon>Alphaproteobacteria</taxon>
        <taxon>Sphingomonadales</taxon>
        <taxon>Sphingomonadaceae</taxon>
        <taxon>Sphingomonas</taxon>
    </lineage>
</organism>
<dbReference type="OrthoDB" id="7201546at2"/>
<evidence type="ECO:0000313" key="2">
    <source>
        <dbReference type="Proteomes" id="UP000018851"/>
    </source>
</evidence>
<sequence>MLPLLLLAADTQALAPGAKAAVDGAVKAERTFAADAQQGGQWPAFRTTAAPRAVVFTPQATPVEDAFKKPPEPAIPVMWWPATVFPACDGALAVNTGPWVLAASATTGTFTTVWTKQSNGRWRWQLDHGRDTPHMVPAGKEPQVRAPACAGADAATAPERNAAFQGTMARLAEVAESGITSSMLDGLVAEDLLLQRDDAMPATGVKALPAATYGARIGFGNDSLWTLVWESYATSTGGHDLRVWQWRGPDLGWRLALYELAEPPRP</sequence>
<dbReference type="EMBL" id="CP006644">
    <property type="protein sequence ID" value="AHE54499.1"/>
    <property type="molecule type" value="Genomic_DNA"/>
</dbReference>
<proteinExistence type="predicted"/>
<protein>
    <recommendedName>
        <fullName evidence="3">DUF4440 domain-containing protein</fullName>
    </recommendedName>
</protein>
<dbReference type="eggNOG" id="ENOG5031DD2">
    <property type="taxonomic scope" value="Bacteria"/>
</dbReference>
<dbReference type="PATRIC" id="fig|1123269.5.peg.2735"/>
<name>W0A9C4_9SPHN</name>
<dbReference type="STRING" id="1123269.NX02_14045"/>
<dbReference type="KEGG" id="ssan:NX02_14045"/>
<dbReference type="Gene3D" id="3.10.450.50">
    <property type="match status" value="1"/>
</dbReference>
<dbReference type="RefSeq" id="WP_025292703.1">
    <property type="nucleotide sequence ID" value="NZ_CP006644.1"/>
</dbReference>
<evidence type="ECO:0000313" key="1">
    <source>
        <dbReference type="EMBL" id="AHE54499.1"/>
    </source>
</evidence>
<reference evidence="1 2" key="1">
    <citation type="submission" date="2013-07" db="EMBL/GenBank/DDBJ databases">
        <title>Completed genome of Sphingomonas sanxanigenens NX02.</title>
        <authorList>
            <person name="Ma T."/>
            <person name="Huang H."/>
            <person name="Wu M."/>
            <person name="Li X."/>
            <person name="Li G."/>
        </authorList>
    </citation>
    <scope>NUCLEOTIDE SEQUENCE [LARGE SCALE GENOMIC DNA]</scope>
    <source>
        <strain evidence="1 2">NX02</strain>
    </source>
</reference>
<accession>W0A9C4</accession>